<feature type="region of interest" description="Disordered" evidence="1">
    <location>
        <begin position="251"/>
        <end position="282"/>
    </location>
</feature>
<dbReference type="STRING" id="4558.A0A1B6PEU7"/>
<proteinExistence type="predicted"/>
<reference evidence="4" key="2">
    <citation type="journal article" date="2018" name="Plant J.">
        <title>The Sorghum bicolor reference genome: improved assembly, gene annotations, a transcriptome atlas, and signatures of genome organization.</title>
        <authorList>
            <person name="McCormick R.F."/>
            <person name="Truong S.K."/>
            <person name="Sreedasyam A."/>
            <person name="Jenkins J."/>
            <person name="Shu S."/>
            <person name="Sims D."/>
            <person name="Kennedy M."/>
            <person name="Amirebrahimi M."/>
            <person name="Weers B.D."/>
            <person name="McKinley B."/>
            <person name="Mattison A."/>
            <person name="Morishige D.T."/>
            <person name="Grimwood J."/>
            <person name="Schmutz J."/>
            <person name="Mullet J.E."/>
        </authorList>
    </citation>
    <scope>NUCLEOTIDE SEQUENCE [LARGE SCALE GENOMIC DNA]</scope>
    <source>
        <strain evidence="4">cv. BTx623</strain>
    </source>
</reference>
<evidence type="ECO:0000313" key="3">
    <source>
        <dbReference type="EMBL" id="KXG24198.1"/>
    </source>
</evidence>
<gene>
    <name evidence="3" type="ORF">SORBI_3007G007400</name>
</gene>
<evidence type="ECO:0000256" key="1">
    <source>
        <dbReference type="SAM" id="MobiDB-lite"/>
    </source>
</evidence>
<feature type="domain" description="KIB1-4 beta-propeller" evidence="2">
    <location>
        <begin position="317"/>
        <end position="418"/>
    </location>
</feature>
<sequence length="453" mass="51455">MSWTVSSRACRSRPADRARFAAVCRAWRSAARQLPSHLPWIVFPGGTFCTAGVGAACFSIPGLPDDATCLGAAHDCWLAIDCTDDVVRRATFPDTAACDPDTGEPLVYARRNVKHNHTYLLHNPFSNLTVPLPELDAVVGYMAETFTIRKVLMRSPAPDDFIAVTTNNCNYNIILCRREKGTFVLPDYRIIDVVFLGDTLYGITSGEELLAFHLSEDDEDGRPNVTRIELVIKNPLSRYYYGEFPWYWPEHEPNQEENDNSADEGYLEEEDINEDEESDDDELADQALEDILNGDDLIPNNVEREVYDEAFEERYNREVPYEPKDEIVIGRYLVKSRTGELLLVRHRYLLSPYSHSYTHNVQVLKANLNKGKWAASDGLPKGEALFLGQSYSKCTQAHGDIREGFVYYLPQLVDDAYDMTSCTTCNIAFGWPWQCKLEDSDWLTWLFPPEVVV</sequence>
<reference evidence="3 4" key="1">
    <citation type="journal article" date="2009" name="Nature">
        <title>The Sorghum bicolor genome and the diversification of grasses.</title>
        <authorList>
            <person name="Paterson A.H."/>
            <person name="Bowers J.E."/>
            <person name="Bruggmann R."/>
            <person name="Dubchak I."/>
            <person name="Grimwood J."/>
            <person name="Gundlach H."/>
            <person name="Haberer G."/>
            <person name="Hellsten U."/>
            <person name="Mitros T."/>
            <person name="Poliakov A."/>
            <person name="Schmutz J."/>
            <person name="Spannagl M."/>
            <person name="Tang H."/>
            <person name="Wang X."/>
            <person name="Wicker T."/>
            <person name="Bharti A.K."/>
            <person name="Chapman J."/>
            <person name="Feltus F.A."/>
            <person name="Gowik U."/>
            <person name="Grigoriev I.V."/>
            <person name="Lyons E."/>
            <person name="Maher C.A."/>
            <person name="Martis M."/>
            <person name="Narechania A."/>
            <person name="Otillar R.P."/>
            <person name="Penning B.W."/>
            <person name="Salamov A.A."/>
            <person name="Wang Y."/>
            <person name="Zhang L."/>
            <person name="Carpita N.C."/>
            <person name="Freeling M."/>
            <person name="Gingle A.R."/>
            <person name="Hash C.T."/>
            <person name="Keller B."/>
            <person name="Klein P."/>
            <person name="Kresovich S."/>
            <person name="McCann M.C."/>
            <person name="Ming R."/>
            <person name="Peterson D.G."/>
            <person name="Mehboob-ur-Rahman"/>
            <person name="Ware D."/>
            <person name="Westhoff P."/>
            <person name="Mayer K.F."/>
            <person name="Messing J."/>
            <person name="Rokhsar D.S."/>
        </authorList>
    </citation>
    <scope>NUCLEOTIDE SEQUENCE [LARGE SCALE GENOMIC DNA]</scope>
    <source>
        <strain evidence="4">cv. BTx623</strain>
    </source>
</reference>
<feature type="compositionally biased region" description="Acidic residues" evidence="1">
    <location>
        <begin position="255"/>
        <end position="282"/>
    </location>
</feature>
<dbReference type="PANTHER" id="PTHR33110:SF128">
    <property type="entry name" value="RETROVIRUS-RELATED POL POLYPROTEIN FROM TRANSPOSON TNT 1-94"/>
    <property type="match status" value="1"/>
</dbReference>
<name>A0A1B6PEU7_SORBI</name>
<evidence type="ECO:0000313" key="4">
    <source>
        <dbReference type="Proteomes" id="UP000000768"/>
    </source>
</evidence>
<evidence type="ECO:0000259" key="2">
    <source>
        <dbReference type="Pfam" id="PF03478"/>
    </source>
</evidence>
<dbReference type="EMBL" id="CM000766">
    <property type="protein sequence ID" value="KXG24198.1"/>
    <property type="molecule type" value="Genomic_DNA"/>
</dbReference>
<organism evidence="3 4">
    <name type="scientific">Sorghum bicolor</name>
    <name type="common">Sorghum</name>
    <name type="synonym">Sorghum vulgare</name>
    <dbReference type="NCBI Taxonomy" id="4558"/>
    <lineage>
        <taxon>Eukaryota</taxon>
        <taxon>Viridiplantae</taxon>
        <taxon>Streptophyta</taxon>
        <taxon>Embryophyta</taxon>
        <taxon>Tracheophyta</taxon>
        <taxon>Spermatophyta</taxon>
        <taxon>Magnoliopsida</taxon>
        <taxon>Liliopsida</taxon>
        <taxon>Poales</taxon>
        <taxon>Poaceae</taxon>
        <taxon>PACMAD clade</taxon>
        <taxon>Panicoideae</taxon>
        <taxon>Andropogonodae</taxon>
        <taxon>Andropogoneae</taxon>
        <taxon>Sorghinae</taxon>
        <taxon>Sorghum</taxon>
    </lineage>
</organism>
<dbReference type="InterPro" id="IPR005174">
    <property type="entry name" value="KIB1-4_b-propeller"/>
</dbReference>
<dbReference type="Gramene" id="KXG24198">
    <property type="protein sequence ID" value="KXG24198"/>
    <property type="gene ID" value="SORBI_3007G007400"/>
</dbReference>
<accession>A0A1B6PEU7</accession>
<dbReference type="eggNOG" id="KOG0619">
    <property type="taxonomic scope" value="Eukaryota"/>
</dbReference>
<dbReference type="OMA" id="QHEPKDI"/>
<dbReference type="PANTHER" id="PTHR33110">
    <property type="entry name" value="F-BOX/KELCH-REPEAT PROTEIN-RELATED"/>
    <property type="match status" value="1"/>
</dbReference>
<protein>
    <recommendedName>
        <fullName evidence="2">KIB1-4 beta-propeller domain-containing protein</fullName>
    </recommendedName>
</protein>
<dbReference type="FunCoup" id="A0A1B6PEU7">
    <property type="interactions" value="920"/>
</dbReference>
<dbReference type="Pfam" id="PF03478">
    <property type="entry name" value="Beta-prop_KIB1-4"/>
    <property type="match status" value="2"/>
</dbReference>
<dbReference type="Proteomes" id="UP000000768">
    <property type="component" value="Chromosome 7"/>
</dbReference>
<keyword evidence="4" id="KW-1185">Reference proteome</keyword>
<dbReference type="AlphaFoldDB" id="A0A1B6PEU7"/>
<feature type="domain" description="KIB1-4 beta-propeller" evidence="2">
    <location>
        <begin position="106"/>
        <end position="228"/>
    </location>
</feature>
<dbReference type="InParanoid" id="A0A1B6PEU7"/>